<dbReference type="PANTHER" id="PTHR45953">
    <property type="entry name" value="IDURONATE 2-SULFATASE"/>
    <property type="match status" value="1"/>
</dbReference>
<feature type="chain" id="PRO_5026862448" evidence="7">
    <location>
        <begin position="23"/>
        <end position="468"/>
    </location>
</feature>
<feature type="domain" description="Sulfatase N-terminal" evidence="8">
    <location>
        <begin position="29"/>
        <end position="367"/>
    </location>
</feature>
<name>A0A6P1M0C9_9BACT</name>
<evidence type="ECO:0000313" key="9">
    <source>
        <dbReference type="EMBL" id="QHI68010.1"/>
    </source>
</evidence>
<dbReference type="RefSeq" id="WP_160626044.1">
    <property type="nucleotide sequence ID" value="NZ_CP047593.1"/>
</dbReference>
<accession>A0A6P1M0C9</accession>
<evidence type="ECO:0000256" key="2">
    <source>
        <dbReference type="ARBA" id="ARBA00008779"/>
    </source>
</evidence>
<dbReference type="GO" id="GO:0004423">
    <property type="term" value="F:iduronate-2-sulfatase activity"/>
    <property type="evidence" value="ECO:0007669"/>
    <property type="project" value="InterPro"/>
</dbReference>
<dbReference type="PANTHER" id="PTHR45953:SF1">
    <property type="entry name" value="IDURONATE 2-SULFATASE"/>
    <property type="match status" value="1"/>
</dbReference>
<evidence type="ECO:0000256" key="6">
    <source>
        <dbReference type="ARBA" id="ARBA00022837"/>
    </source>
</evidence>
<evidence type="ECO:0000256" key="3">
    <source>
        <dbReference type="ARBA" id="ARBA00022723"/>
    </source>
</evidence>
<keyword evidence="5 9" id="KW-0378">Hydrolase</keyword>
<dbReference type="Gene3D" id="3.40.720.10">
    <property type="entry name" value="Alkaline Phosphatase, subunit A"/>
    <property type="match status" value="1"/>
</dbReference>
<sequence>MVRMGKSCLPVLLGLSQLLVTAADAKPLNVLFVVVDDLRPELDCYGAEKVGTPNIDRLAAKGVKFNRAYAQYPVCNPSRSSFLTGRRPDELGIYQNQMPVRRKWPDAVTLPQLFRSSGYFTAGLGKILCAGTDEGGAYAPYRDDLSYDRFFNAKEHAPKIGSQGEGRRLGDGSIPWARWLAAEGGDAAQPDGILAAEAVRLLQDHRDEPFFIAVGFHKPHDPFVAPKEYFKKYPLEEISLAAEPDDRTPLLDYSLPNRNLFSSFGERDQREFKRAYHACVTFVDTQVGRLFAAMDRLKLWDSTIVVLLGDHGYHLGDRGWWNKVTVFERGARAPLMMWVPGIDSMGQNTESIAEFVDLYPTLVDLCGLQEPYKLSGKSLRPVLENPSKPWEHAAYTQVTRGVIGMGYSIRTDRWRLIQWGVNGEGGVELYDHSSDEGEYYNLADHPEYRRIKKQLAARLKKGFPGLQK</sequence>
<keyword evidence="6" id="KW-0106">Calcium</keyword>
<dbReference type="CDD" id="cd16030">
    <property type="entry name" value="iduronate-2-sulfatase"/>
    <property type="match status" value="1"/>
</dbReference>
<evidence type="ECO:0000256" key="4">
    <source>
        <dbReference type="ARBA" id="ARBA00022729"/>
    </source>
</evidence>
<dbReference type="Proteomes" id="UP000464954">
    <property type="component" value="Chromosome"/>
</dbReference>
<dbReference type="Pfam" id="PF00884">
    <property type="entry name" value="Sulfatase"/>
    <property type="match status" value="1"/>
</dbReference>
<keyword evidence="3" id="KW-0479">Metal-binding</keyword>
<keyword evidence="10" id="KW-1185">Reference proteome</keyword>
<dbReference type="KEGG" id="taer:GT409_00610"/>
<proteinExistence type="inferred from homology"/>
<dbReference type="InterPro" id="IPR017850">
    <property type="entry name" value="Alkaline_phosphatase_core_sf"/>
</dbReference>
<dbReference type="GO" id="GO:0016740">
    <property type="term" value="F:transferase activity"/>
    <property type="evidence" value="ECO:0007669"/>
    <property type="project" value="UniProtKB-KW"/>
</dbReference>
<dbReference type="GO" id="GO:0005737">
    <property type="term" value="C:cytoplasm"/>
    <property type="evidence" value="ECO:0007669"/>
    <property type="project" value="TreeGrafter"/>
</dbReference>
<evidence type="ECO:0000256" key="5">
    <source>
        <dbReference type="ARBA" id="ARBA00022801"/>
    </source>
</evidence>
<dbReference type="AlphaFoldDB" id="A0A6P1M0C9"/>
<keyword evidence="4 7" id="KW-0732">Signal</keyword>
<feature type="signal peptide" evidence="7">
    <location>
        <begin position="1"/>
        <end position="22"/>
    </location>
</feature>
<organism evidence="9 10">
    <name type="scientific">Tichowtungia aerotolerans</name>
    <dbReference type="NCBI Taxonomy" id="2697043"/>
    <lineage>
        <taxon>Bacteria</taxon>
        <taxon>Pseudomonadati</taxon>
        <taxon>Kiritimatiellota</taxon>
        <taxon>Tichowtungiia</taxon>
        <taxon>Tichowtungiales</taxon>
        <taxon>Tichowtungiaceae</taxon>
        <taxon>Tichowtungia</taxon>
    </lineage>
</organism>
<evidence type="ECO:0000259" key="8">
    <source>
        <dbReference type="Pfam" id="PF00884"/>
    </source>
</evidence>
<reference evidence="9 10" key="1">
    <citation type="submission" date="2020-01" db="EMBL/GenBank/DDBJ databases">
        <title>Ponticoccus aerotolerans gen. nov., sp. nov., an anaerobic bacterium and proposal of Ponticoccusceae fam. nov., Ponticoccusles ord. nov. and Ponticoccuse classis nov. in the phylum Kiritimatiellaeota.</title>
        <authorList>
            <person name="Zhou L.Y."/>
            <person name="Du Z.J."/>
        </authorList>
    </citation>
    <scope>NUCLEOTIDE SEQUENCE [LARGE SCALE GENOMIC DNA]</scope>
    <source>
        <strain evidence="9 10">S-5007</strain>
    </source>
</reference>
<evidence type="ECO:0000256" key="1">
    <source>
        <dbReference type="ARBA" id="ARBA00001913"/>
    </source>
</evidence>
<comment type="similarity">
    <text evidence="2">Belongs to the sulfatase family.</text>
</comment>
<keyword evidence="9" id="KW-0808">Transferase</keyword>
<dbReference type="InterPro" id="IPR035874">
    <property type="entry name" value="IDS"/>
</dbReference>
<evidence type="ECO:0000256" key="7">
    <source>
        <dbReference type="SAM" id="SignalP"/>
    </source>
</evidence>
<evidence type="ECO:0000313" key="10">
    <source>
        <dbReference type="Proteomes" id="UP000464954"/>
    </source>
</evidence>
<dbReference type="GO" id="GO:0046872">
    <property type="term" value="F:metal ion binding"/>
    <property type="evidence" value="ECO:0007669"/>
    <property type="project" value="UniProtKB-KW"/>
</dbReference>
<dbReference type="InterPro" id="IPR000917">
    <property type="entry name" value="Sulfatase_N"/>
</dbReference>
<gene>
    <name evidence="9" type="ORF">GT409_00610</name>
</gene>
<dbReference type="SUPFAM" id="SSF53649">
    <property type="entry name" value="Alkaline phosphatase-like"/>
    <property type="match status" value="1"/>
</dbReference>
<protein>
    <submittedName>
        <fullName evidence="9">Sulfatase-like hydrolase/transferase</fullName>
    </submittedName>
</protein>
<dbReference type="EMBL" id="CP047593">
    <property type="protein sequence ID" value="QHI68010.1"/>
    <property type="molecule type" value="Genomic_DNA"/>
</dbReference>
<comment type="cofactor">
    <cofactor evidence="1">
        <name>Ca(2+)</name>
        <dbReference type="ChEBI" id="CHEBI:29108"/>
    </cofactor>
</comment>